<feature type="compositionally biased region" description="Basic and acidic residues" evidence="1">
    <location>
        <begin position="16"/>
        <end position="31"/>
    </location>
</feature>
<proteinExistence type="predicted"/>
<dbReference type="Proteomes" id="UP000192639">
    <property type="component" value="Unassembled WGS sequence"/>
</dbReference>
<feature type="region of interest" description="Disordered" evidence="1">
    <location>
        <begin position="278"/>
        <end position="300"/>
    </location>
</feature>
<sequence>MCFSYIPASSSSQNKKTVEHSRSEESLERDSVEVHLDDPSLCEKGRVGRLIQFFSGIKAEFTAHESEEGGIKSSSPGIEPAQSEMKVELQGDDTDQSHLTSTDYREVVSDICNDHTSSSVKESAITESSDSQLSINLGVSDSFGTTDISDLAEEIAAENSDIENSILESGSSSIQFAISDGSGISEIVTAVENVTVMGDSSKSNESCETITVEDVVEHEQVDLKCVSEHESNSYSATEFDKVFNIDNTIVMESFDTKGDVSGDKPETVKESMDLNVGNKSIDQNTESSSYVGSERMSGENEIIEQSKETHIKTWAVENKTRKIVITSSDGNIISENILDRSQRVPHPENRSWFRRYFGCILGDFCG</sequence>
<feature type="region of interest" description="Disordered" evidence="1">
    <location>
        <begin position="64"/>
        <end position="83"/>
    </location>
</feature>
<evidence type="ECO:0000256" key="1">
    <source>
        <dbReference type="SAM" id="MobiDB-lite"/>
    </source>
</evidence>
<reference evidence="2 3" key="1">
    <citation type="journal article" date="2017" name="Environ. Microbiol.">
        <title>Decay of the glycolytic pathway and adaptation to intranuclear parasitism within Enterocytozoonidae microsporidia.</title>
        <authorList>
            <person name="Wiredu Boakye D."/>
            <person name="Jaroenlak P."/>
            <person name="Prachumwat A."/>
            <person name="Williams T.A."/>
            <person name="Bateman K.S."/>
            <person name="Itsathitphaisarn O."/>
            <person name="Sritunyalucksana K."/>
            <person name="Paszkiewicz K.H."/>
            <person name="Moore K.A."/>
            <person name="Stentiford G.D."/>
            <person name="Williams B.A."/>
        </authorList>
    </citation>
    <scope>NUCLEOTIDE SEQUENCE [LARGE SCALE GENOMIC DNA]</scope>
    <source>
        <strain evidence="2 3">GB1</strain>
    </source>
</reference>
<evidence type="ECO:0000313" key="2">
    <source>
        <dbReference type="EMBL" id="ORD93165.1"/>
    </source>
</evidence>
<feature type="region of interest" description="Disordered" evidence="1">
    <location>
        <begin position="1"/>
        <end position="31"/>
    </location>
</feature>
<dbReference type="EMBL" id="LWDP01000166">
    <property type="protein sequence ID" value="ORD93165.1"/>
    <property type="molecule type" value="Genomic_DNA"/>
</dbReference>
<dbReference type="AlphaFoldDB" id="A0A1Y1S475"/>
<organism evidence="2 3">
    <name type="scientific">Enterospora canceri</name>
    <dbReference type="NCBI Taxonomy" id="1081671"/>
    <lineage>
        <taxon>Eukaryota</taxon>
        <taxon>Fungi</taxon>
        <taxon>Fungi incertae sedis</taxon>
        <taxon>Microsporidia</taxon>
        <taxon>Enterocytozoonidae</taxon>
        <taxon>Enterospora</taxon>
    </lineage>
</organism>
<keyword evidence="3" id="KW-1185">Reference proteome</keyword>
<evidence type="ECO:0000313" key="3">
    <source>
        <dbReference type="Proteomes" id="UP000192639"/>
    </source>
</evidence>
<protein>
    <submittedName>
        <fullName evidence="2">Uncharacterized protein</fullName>
    </submittedName>
</protein>
<dbReference type="VEuPathDB" id="MicrosporidiaDB:ECANGB1_882"/>
<comment type="caution">
    <text evidence="2">The sequence shown here is derived from an EMBL/GenBank/DDBJ whole genome shotgun (WGS) entry which is preliminary data.</text>
</comment>
<gene>
    <name evidence="2" type="ORF">ECANGB1_882</name>
</gene>
<feature type="compositionally biased region" description="Polar residues" evidence="1">
    <location>
        <begin position="278"/>
        <end position="291"/>
    </location>
</feature>
<accession>A0A1Y1S475</accession>
<name>A0A1Y1S475_9MICR</name>